<proteinExistence type="predicted"/>
<evidence type="ECO:0000313" key="2">
    <source>
        <dbReference type="Proteomes" id="UP000184335"/>
    </source>
</evidence>
<reference evidence="1 2" key="1">
    <citation type="submission" date="2016-11" db="EMBL/GenBank/DDBJ databases">
        <authorList>
            <person name="Jaros S."/>
            <person name="Januszkiewicz K."/>
            <person name="Wedrychowicz H."/>
        </authorList>
    </citation>
    <scope>NUCLEOTIDE SEQUENCE [LARGE SCALE GENOMIC DNA]</scope>
    <source>
        <strain evidence="1 2">DSM 25479</strain>
    </source>
</reference>
<evidence type="ECO:0008006" key="3">
    <source>
        <dbReference type="Google" id="ProtNLM"/>
    </source>
</evidence>
<dbReference type="EMBL" id="FQYI01000002">
    <property type="protein sequence ID" value="SHI48070.1"/>
    <property type="molecule type" value="Genomic_DNA"/>
</dbReference>
<dbReference type="Proteomes" id="UP000184335">
    <property type="component" value="Unassembled WGS sequence"/>
</dbReference>
<keyword evidence="2" id="KW-1185">Reference proteome</keyword>
<accession>A0A1M6BH19</accession>
<organism evidence="1 2">
    <name type="scientific">Cruoricaptor ignavus</name>
    <dbReference type="NCBI Taxonomy" id="1118202"/>
    <lineage>
        <taxon>Bacteria</taxon>
        <taxon>Pseudomonadati</taxon>
        <taxon>Bacteroidota</taxon>
        <taxon>Flavobacteriia</taxon>
        <taxon>Flavobacteriales</taxon>
        <taxon>Weeksellaceae</taxon>
        <taxon>Cruoricaptor</taxon>
    </lineage>
</organism>
<evidence type="ECO:0000313" key="1">
    <source>
        <dbReference type="EMBL" id="SHI48070.1"/>
    </source>
</evidence>
<protein>
    <recommendedName>
        <fullName evidence="3">Capsular polysaccharide synthesis protein</fullName>
    </recommendedName>
</protein>
<sequence>MNYKKLLQESVLRGYGVLHSLTNLLYKFRHENYGKFPGRREKMEFGEAATEIIYCFWTDENEMSQNRKNNLGETIKNVGVPVVLVTPNNLKNYIKAGFPLHPAYPYLSAVHKSDYLRCYFMHHWGGGYTDIKMQTQNWSKSFKNLNSSLDKIAVSYKEVYWGASKIENTSNDSKIDALNKDLYHHYGYLLGICSFIFKPYSSFTRDWITEVNKRLDDNLEKLKQNPGNIWGNNEGYPLPWTFILGQIYHPLCLKYHKFLLKDNRLKPSFTDYR</sequence>
<dbReference type="Gene3D" id="3.90.550.20">
    <property type="match status" value="1"/>
</dbReference>
<dbReference type="STRING" id="1118202.SAMN05443429_1023"/>
<dbReference type="RefSeq" id="WP_073178022.1">
    <property type="nucleotide sequence ID" value="NZ_FQYI01000002.1"/>
</dbReference>
<dbReference type="AlphaFoldDB" id="A0A1M6BH19"/>
<name>A0A1M6BH19_9FLAO</name>
<dbReference type="OrthoDB" id="1259853at2"/>
<gene>
    <name evidence="1" type="ORF">SAMN05443429_1023</name>
</gene>